<dbReference type="AlphaFoldDB" id="A0A6N2MBH5"/>
<gene>
    <name evidence="1" type="ORF">SVIM_LOCUS333675</name>
</gene>
<reference evidence="1" key="1">
    <citation type="submission" date="2019-03" db="EMBL/GenBank/DDBJ databases">
        <authorList>
            <person name="Mank J."/>
            <person name="Almeida P."/>
        </authorList>
    </citation>
    <scope>NUCLEOTIDE SEQUENCE</scope>
    <source>
        <strain evidence="1">78183</strain>
    </source>
</reference>
<proteinExistence type="predicted"/>
<dbReference type="EMBL" id="CAADRP010001719">
    <property type="protein sequence ID" value="VFU50195.1"/>
    <property type="molecule type" value="Genomic_DNA"/>
</dbReference>
<sequence length="60" mass="6565">MAPLIFSSEYDNTRGNRLKAHKTSSSLHPILFITSILFLQVDSDTVTSTARARTNSLSPG</sequence>
<evidence type="ECO:0000313" key="1">
    <source>
        <dbReference type="EMBL" id="VFU50195.1"/>
    </source>
</evidence>
<protein>
    <submittedName>
        <fullName evidence="1">Uncharacterized protein</fullName>
    </submittedName>
</protein>
<organism evidence="1">
    <name type="scientific">Salix viminalis</name>
    <name type="common">Common osier</name>
    <name type="synonym">Basket willow</name>
    <dbReference type="NCBI Taxonomy" id="40686"/>
    <lineage>
        <taxon>Eukaryota</taxon>
        <taxon>Viridiplantae</taxon>
        <taxon>Streptophyta</taxon>
        <taxon>Embryophyta</taxon>
        <taxon>Tracheophyta</taxon>
        <taxon>Spermatophyta</taxon>
        <taxon>Magnoliopsida</taxon>
        <taxon>eudicotyledons</taxon>
        <taxon>Gunneridae</taxon>
        <taxon>Pentapetalae</taxon>
        <taxon>rosids</taxon>
        <taxon>fabids</taxon>
        <taxon>Malpighiales</taxon>
        <taxon>Salicaceae</taxon>
        <taxon>Saliceae</taxon>
        <taxon>Salix</taxon>
    </lineage>
</organism>
<accession>A0A6N2MBH5</accession>
<name>A0A6N2MBH5_SALVM</name>